<dbReference type="Proteomes" id="UP000243686">
    <property type="component" value="Unassembled WGS sequence"/>
</dbReference>
<protein>
    <submittedName>
        <fullName evidence="1">Uncharacterized protein</fullName>
    </submittedName>
</protein>
<evidence type="ECO:0000313" key="1">
    <source>
        <dbReference type="EMBL" id="OON16840.1"/>
    </source>
</evidence>
<name>A0A1S8WQS8_OPIVI</name>
<organism evidence="1 2">
    <name type="scientific">Opisthorchis viverrini</name>
    <name type="common">Southeast Asian liver fluke</name>
    <dbReference type="NCBI Taxonomy" id="6198"/>
    <lineage>
        <taxon>Eukaryota</taxon>
        <taxon>Metazoa</taxon>
        <taxon>Spiralia</taxon>
        <taxon>Lophotrochozoa</taxon>
        <taxon>Platyhelminthes</taxon>
        <taxon>Trematoda</taxon>
        <taxon>Digenea</taxon>
        <taxon>Opisthorchiida</taxon>
        <taxon>Opisthorchiata</taxon>
        <taxon>Opisthorchiidae</taxon>
        <taxon>Opisthorchis</taxon>
    </lineage>
</organism>
<dbReference type="AlphaFoldDB" id="A0A1S8WQS8"/>
<gene>
    <name evidence="1" type="ORF">X801_07336</name>
</gene>
<proteinExistence type="predicted"/>
<reference evidence="1 2" key="1">
    <citation type="submission" date="2015-03" db="EMBL/GenBank/DDBJ databases">
        <title>Draft genome of the nematode, Opisthorchis viverrini.</title>
        <authorList>
            <person name="Mitreva M."/>
        </authorList>
    </citation>
    <scope>NUCLEOTIDE SEQUENCE [LARGE SCALE GENOMIC DNA]</scope>
    <source>
        <strain evidence="1">Khon Kaen</strain>
    </source>
</reference>
<dbReference type="EMBL" id="KV896404">
    <property type="protein sequence ID" value="OON16840.1"/>
    <property type="molecule type" value="Genomic_DNA"/>
</dbReference>
<keyword evidence="2" id="KW-1185">Reference proteome</keyword>
<sequence length="135" mass="14926">MEPSVDCETKAHKIPKNLPPEQCHWEDPPGLLKELRVLADADSPCFSKQIGQMAENGMVLGDNPSGDTAEMTRNDLNKGDAAVSWWINNCKTTTRITVLGSDKWLKATGYKNLLTADDKNKNNGCAVLTEHTEER</sequence>
<evidence type="ECO:0000313" key="2">
    <source>
        <dbReference type="Proteomes" id="UP000243686"/>
    </source>
</evidence>
<accession>A0A1S8WQS8</accession>